<dbReference type="HOGENOM" id="CLU_1226755_0_0_1"/>
<dbReference type="KEGG" id="ehx:EMIHUDRAFT_98778"/>
<sequence length="226" mass="23556">MLAACLALAPPSSGRRAVLANAAALACAPLGSSAIAPSGTLDDEVRAGLGQGGALSANAPVSLRGSGVEVLITDPSYKELDACPKGMFIPPKGGPWQCIEVSATALNQGKREVNAADVFGALFDAEGYSPAATSLDPSQKTPFATLETRLPKGQPVAVKWVSAVQARSPRPFRFAGMKAEYRNAAMAKTYKSFDPCEIDSSACEEDEDQPDNAMALRTGQGFTYKK</sequence>
<dbReference type="KEGG" id="ehx:EMIHUDRAFT_215696"/>
<name>A0A0D3IGT6_EMIH1</name>
<dbReference type="GeneID" id="17256588"/>
<dbReference type="EnsemblProtists" id="EOD10471">
    <property type="protein sequence ID" value="EOD10471"/>
    <property type="gene ID" value="EMIHUDRAFT_215696"/>
</dbReference>
<reference evidence="2" key="1">
    <citation type="journal article" date="2013" name="Nature">
        <title>Pan genome of the phytoplankton Emiliania underpins its global distribution.</title>
        <authorList>
            <person name="Read B.A."/>
            <person name="Kegel J."/>
            <person name="Klute M.J."/>
            <person name="Kuo A."/>
            <person name="Lefebvre S.C."/>
            <person name="Maumus F."/>
            <person name="Mayer C."/>
            <person name="Miller J."/>
            <person name="Monier A."/>
            <person name="Salamov A."/>
            <person name="Young J."/>
            <person name="Aguilar M."/>
            <person name="Claverie J.M."/>
            <person name="Frickenhaus S."/>
            <person name="Gonzalez K."/>
            <person name="Herman E.K."/>
            <person name="Lin Y.C."/>
            <person name="Napier J."/>
            <person name="Ogata H."/>
            <person name="Sarno A.F."/>
            <person name="Shmutz J."/>
            <person name="Schroeder D."/>
            <person name="de Vargas C."/>
            <person name="Verret F."/>
            <person name="von Dassow P."/>
            <person name="Valentin K."/>
            <person name="Van de Peer Y."/>
            <person name="Wheeler G."/>
            <person name="Dacks J.B."/>
            <person name="Delwiche C.F."/>
            <person name="Dyhrman S.T."/>
            <person name="Glockner G."/>
            <person name="John U."/>
            <person name="Richards T."/>
            <person name="Worden A.Z."/>
            <person name="Zhang X."/>
            <person name="Grigoriev I.V."/>
            <person name="Allen A.E."/>
            <person name="Bidle K."/>
            <person name="Borodovsky M."/>
            <person name="Bowler C."/>
            <person name="Brownlee C."/>
            <person name="Cock J.M."/>
            <person name="Elias M."/>
            <person name="Gladyshev V.N."/>
            <person name="Groth M."/>
            <person name="Guda C."/>
            <person name="Hadaegh A."/>
            <person name="Iglesias-Rodriguez M.D."/>
            <person name="Jenkins J."/>
            <person name="Jones B.M."/>
            <person name="Lawson T."/>
            <person name="Leese F."/>
            <person name="Lindquist E."/>
            <person name="Lobanov A."/>
            <person name="Lomsadze A."/>
            <person name="Malik S.B."/>
            <person name="Marsh M.E."/>
            <person name="Mackinder L."/>
            <person name="Mock T."/>
            <person name="Mueller-Roeber B."/>
            <person name="Pagarete A."/>
            <person name="Parker M."/>
            <person name="Probert I."/>
            <person name="Quesneville H."/>
            <person name="Raines C."/>
            <person name="Rensing S.A."/>
            <person name="Riano-Pachon D.M."/>
            <person name="Richier S."/>
            <person name="Rokitta S."/>
            <person name="Shiraiwa Y."/>
            <person name="Soanes D.M."/>
            <person name="van der Giezen M."/>
            <person name="Wahlund T.M."/>
            <person name="Williams B."/>
            <person name="Wilson W."/>
            <person name="Wolfe G."/>
            <person name="Wurch L.L."/>
        </authorList>
    </citation>
    <scope>NUCLEOTIDE SEQUENCE</scope>
</reference>
<proteinExistence type="predicted"/>
<organism evidence="1 2">
    <name type="scientific">Emiliania huxleyi (strain CCMP1516)</name>
    <dbReference type="NCBI Taxonomy" id="280463"/>
    <lineage>
        <taxon>Eukaryota</taxon>
        <taxon>Haptista</taxon>
        <taxon>Haptophyta</taxon>
        <taxon>Prymnesiophyceae</taxon>
        <taxon>Isochrysidales</taxon>
        <taxon>Noelaerhabdaceae</taxon>
        <taxon>Emiliania</taxon>
    </lineage>
</organism>
<reference evidence="1" key="2">
    <citation type="submission" date="2024-10" db="UniProtKB">
        <authorList>
            <consortium name="EnsemblProtists"/>
        </authorList>
    </citation>
    <scope>IDENTIFICATION</scope>
</reference>
<keyword evidence="2" id="KW-1185">Reference proteome</keyword>
<accession>A0A0D3IGT6</accession>
<dbReference type="AlphaFoldDB" id="A0A0D3IGT6"/>
<dbReference type="EnsemblProtists" id="EOD33075">
    <property type="protein sequence ID" value="EOD33075"/>
    <property type="gene ID" value="EMIHUDRAFT_98778"/>
</dbReference>
<dbReference type="RefSeq" id="XP_005762900.1">
    <property type="nucleotide sequence ID" value="XM_005762843.1"/>
</dbReference>
<dbReference type="Proteomes" id="UP000013827">
    <property type="component" value="Unassembled WGS sequence"/>
</dbReference>
<dbReference type="GeneID" id="17278346"/>
<evidence type="ECO:0000313" key="2">
    <source>
        <dbReference type="Proteomes" id="UP000013827"/>
    </source>
</evidence>
<evidence type="ECO:0000313" key="1">
    <source>
        <dbReference type="EnsemblProtists" id="EOD10471"/>
    </source>
</evidence>
<protein>
    <recommendedName>
        <fullName evidence="3">Reelin domain-containing protein</fullName>
    </recommendedName>
</protein>
<dbReference type="RefSeq" id="XP_005785504.1">
    <property type="nucleotide sequence ID" value="XM_005785447.1"/>
</dbReference>
<dbReference type="PaxDb" id="2903-EOD10471"/>
<evidence type="ECO:0008006" key="3">
    <source>
        <dbReference type="Google" id="ProtNLM"/>
    </source>
</evidence>